<comment type="subcellular location">
    <subcellularLocation>
        <location evidence="1">Nucleus</location>
    </subcellularLocation>
</comment>
<dbReference type="GO" id="GO:0004842">
    <property type="term" value="F:ubiquitin-protein transferase activity"/>
    <property type="evidence" value="ECO:0007669"/>
    <property type="project" value="TreeGrafter"/>
</dbReference>
<organism evidence="12 13">
    <name type="scientific">Giardia muris</name>
    <dbReference type="NCBI Taxonomy" id="5742"/>
    <lineage>
        <taxon>Eukaryota</taxon>
        <taxon>Metamonada</taxon>
        <taxon>Diplomonadida</taxon>
        <taxon>Hexamitidae</taxon>
        <taxon>Giardiinae</taxon>
        <taxon>Giardia</taxon>
    </lineage>
</organism>
<proteinExistence type="predicted"/>
<dbReference type="SMART" id="SM00184">
    <property type="entry name" value="RING"/>
    <property type="match status" value="1"/>
</dbReference>
<dbReference type="GO" id="GO:0005634">
    <property type="term" value="C:nucleus"/>
    <property type="evidence" value="ECO:0007669"/>
    <property type="project" value="UniProtKB-SubCell"/>
</dbReference>
<dbReference type="Gene3D" id="3.30.40.10">
    <property type="entry name" value="Zinc/RING finger domain, C3HC4 (zinc finger)"/>
    <property type="match status" value="1"/>
</dbReference>
<sequence>MDGLIAAIEEALRCSVCHEPSGEPVVLGCGHLGCLGCLERANPPKGELVRSCPLCKIPYSRHNLRVDQRLQRIHQALALVHRRHPFSISTPQQCQNSVISISTDEEEEKEPVLKQGKTQGRKRKGEKKGIDPDANIPAMVSIEALRRASPLLQAMERERMLRVLQEVGFPSAYLMALTPIELAELQNSYTKRRRGLPKTPSNILVDMLLRERRLPPDVDAFSRLLLELLRRPEHRELLERLRGLTKGEKRKG</sequence>
<gene>
    <name evidence="12" type="ORF">GMRT_14427</name>
</gene>
<dbReference type="InterPro" id="IPR027370">
    <property type="entry name" value="Znf-RING_euk"/>
</dbReference>
<reference evidence="12 13" key="1">
    <citation type="submission" date="2019-05" db="EMBL/GenBank/DDBJ databases">
        <title>The compact genome of Giardia muris reveals important steps in the evolution of intestinal protozoan parasites.</title>
        <authorList>
            <person name="Xu F."/>
            <person name="Jimenez-Gonzalez A."/>
            <person name="Einarsson E."/>
            <person name="Astvaldsson A."/>
            <person name="Peirasmaki D."/>
            <person name="Eckmann L."/>
            <person name="Andersson J.O."/>
            <person name="Svard S.G."/>
            <person name="Jerlstrom-Hultqvist J."/>
        </authorList>
    </citation>
    <scope>NUCLEOTIDE SEQUENCE [LARGE SCALE GENOMIC DNA]</scope>
    <source>
        <strain evidence="12 13">Roberts-Thomson</strain>
    </source>
</reference>
<dbReference type="EMBL" id="VDLU01000003">
    <property type="protein sequence ID" value="TNJ27589.1"/>
    <property type="molecule type" value="Genomic_DNA"/>
</dbReference>
<dbReference type="InterPro" id="IPR031099">
    <property type="entry name" value="BRCA1-associated"/>
</dbReference>
<evidence type="ECO:0000313" key="13">
    <source>
        <dbReference type="Proteomes" id="UP000315496"/>
    </source>
</evidence>
<dbReference type="AlphaFoldDB" id="A0A4Z1T4Z1"/>
<keyword evidence="7" id="KW-0234">DNA repair</keyword>
<dbReference type="GO" id="GO:0045944">
    <property type="term" value="P:positive regulation of transcription by RNA polymerase II"/>
    <property type="evidence" value="ECO:0007669"/>
    <property type="project" value="TreeGrafter"/>
</dbReference>
<dbReference type="GO" id="GO:0008270">
    <property type="term" value="F:zinc ion binding"/>
    <property type="evidence" value="ECO:0007669"/>
    <property type="project" value="UniProtKB-KW"/>
</dbReference>
<dbReference type="SUPFAM" id="SSF57850">
    <property type="entry name" value="RING/U-box"/>
    <property type="match status" value="1"/>
</dbReference>
<dbReference type="Proteomes" id="UP000315496">
    <property type="component" value="Chromosome 3"/>
</dbReference>
<evidence type="ECO:0000256" key="9">
    <source>
        <dbReference type="PROSITE-ProRule" id="PRU00175"/>
    </source>
</evidence>
<dbReference type="PROSITE" id="PS50089">
    <property type="entry name" value="ZF_RING_2"/>
    <property type="match status" value="1"/>
</dbReference>
<keyword evidence="3" id="KW-0677">Repeat</keyword>
<protein>
    <submittedName>
        <fullName evidence="12">RING finger domain-containing protein</fullName>
    </submittedName>
</protein>
<dbReference type="PANTHER" id="PTHR13763">
    <property type="entry name" value="BREAST CANCER TYPE 1 SUSCEPTIBILITY PROTEIN BRCA1"/>
    <property type="match status" value="1"/>
</dbReference>
<evidence type="ECO:0000256" key="7">
    <source>
        <dbReference type="ARBA" id="ARBA00023204"/>
    </source>
</evidence>
<dbReference type="InterPro" id="IPR013083">
    <property type="entry name" value="Znf_RING/FYVE/PHD"/>
</dbReference>
<keyword evidence="2" id="KW-0479">Metal-binding</keyword>
<accession>A0A4Z1T4Z1</accession>
<evidence type="ECO:0000256" key="10">
    <source>
        <dbReference type="SAM" id="MobiDB-lite"/>
    </source>
</evidence>
<evidence type="ECO:0000256" key="1">
    <source>
        <dbReference type="ARBA" id="ARBA00004123"/>
    </source>
</evidence>
<evidence type="ECO:0000256" key="6">
    <source>
        <dbReference type="ARBA" id="ARBA00022833"/>
    </source>
</evidence>
<evidence type="ECO:0000256" key="4">
    <source>
        <dbReference type="ARBA" id="ARBA00022763"/>
    </source>
</evidence>
<keyword evidence="4" id="KW-0227">DNA damage</keyword>
<evidence type="ECO:0000256" key="5">
    <source>
        <dbReference type="ARBA" id="ARBA00022771"/>
    </source>
</evidence>
<evidence type="ECO:0000256" key="8">
    <source>
        <dbReference type="ARBA" id="ARBA00023242"/>
    </source>
</evidence>
<evidence type="ECO:0000256" key="3">
    <source>
        <dbReference type="ARBA" id="ARBA00022737"/>
    </source>
</evidence>
<dbReference type="VEuPathDB" id="GiardiaDB:GMRT_14427"/>
<dbReference type="InterPro" id="IPR001841">
    <property type="entry name" value="Znf_RING"/>
</dbReference>
<keyword evidence="13" id="KW-1185">Reference proteome</keyword>
<name>A0A4Z1T4Z1_GIAMU</name>
<feature type="region of interest" description="Disordered" evidence="10">
    <location>
        <begin position="101"/>
        <end position="132"/>
    </location>
</feature>
<dbReference type="Pfam" id="PF13445">
    <property type="entry name" value="zf-RING_UBOX"/>
    <property type="match status" value="1"/>
</dbReference>
<evidence type="ECO:0000259" key="11">
    <source>
        <dbReference type="PROSITE" id="PS50089"/>
    </source>
</evidence>
<keyword evidence="5 9" id="KW-0863">Zinc-finger</keyword>
<keyword evidence="8" id="KW-0539">Nucleus</keyword>
<dbReference type="GO" id="GO:0000724">
    <property type="term" value="P:double-strand break repair via homologous recombination"/>
    <property type="evidence" value="ECO:0007669"/>
    <property type="project" value="TreeGrafter"/>
</dbReference>
<evidence type="ECO:0000256" key="2">
    <source>
        <dbReference type="ARBA" id="ARBA00022723"/>
    </source>
</evidence>
<feature type="domain" description="RING-type" evidence="11">
    <location>
        <begin position="14"/>
        <end position="56"/>
    </location>
</feature>
<keyword evidence="6" id="KW-0862">Zinc</keyword>
<evidence type="ECO:0000313" key="12">
    <source>
        <dbReference type="EMBL" id="TNJ27589.1"/>
    </source>
</evidence>
<comment type="caution">
    <text evidence="12">The sequence shown here is derived from an EMBL/GenBank/DDBJ whole genome shotgun (WGS) entry which is preliminary data.</text>
</comment>
<dbReference type="PANTHER" id="PTHR13763:SF0">
    <property type="entry name" value="BREAST CANCER TYPE 1 SUSCEPTIBILITY PROTEIN"/>
    <property type="match status" value="1"/>
</dbReference>